<feature type="transmembrane region" description="Helical" evidence="5">
    <location>
        <begin position="32"/>
        <end position="50"/>
    </location>
</feature>
<dbReference type="RefSeq" id="WP_073595480.1">
    <property type="nucleotide sequence ID" value="NZ_MRCE01000023.1"/>
</dbReference>
<feature type="transmembrane region" description="Helical" evidence="5">
    <location>
        <begin position="56"/>
        <end position="77"/>
    </location>
</feature>
<comment type="subcellular location">
    <subcellularLocation>
        <location evidence="1">Membrane</location>
    </subcellularLocation>
</comment>
<dbReference type="STRING" id="454136.NIES2119_21125"/>
<name>A0A1U7IED5_9CYAN</name>
<dbReference type="InterPro" id="IPR044890">
    <property type="entry name" value="TMEM14_sf"/>
</dbReference>
<organism evidence="6 7">
    <name type="scientific">[Phormidium ambiguum] IAM M-71</name>
    <dbReference type="NCBI Taxonomy" id="454136"/>
    <lineage>
        <taxon>Bacteria</taxon>
        <taxon>Bacillati</taxon>
        <taxon>Cyanobacteriota</taxon>
        <taxon>Cyanophyceae</taxon>
        <taxon>Oscillatoriophycideae</taxon>
        <taxon>Aerosakkonematales</taxon>
        <taxon>Aerosakkonemataceae</taxon>
        <taxon>Floridanema</taxon>
    </lineage>
</organism>
<dbReference type="Proteomes" id="UP000185860">
    <property type="component" value="Unassembled WGS sequence"/>
</dbReference>
<comment type="caution">
    <text evidence="6">The sequence shown here is derived from an EMBL/GenBank/DDBJ whole genome shotgun (WGS) entry which is preliminary data.</text>
</comment>
<keyword evidence="4 5" id="KW-0472">Membrane</keyword>
<evidence type="ECO:0000313" key="6">
    <source>
        <dbReference type="EMBL" id="OKH35271.1"/>
    </source>
</evidence>
<feature type="transmembrane region" description="Helical" evidence="5">
    <location>
        <begin position="89"/>
        <end position="106"/>
    </location>
</feature>
<evidence type="ECO:0000256" key="1">
    <source>
        <dbReference type="ARBA" id="ARBA00004370"/>
    </source>
</evidence>
<dbReference type="AlphaFoldDB" id="A0A1U7IED5"/>
<evidence type="ECO:0000256" key="3">
    <source>
        <dbReference type="ARBA" id="ARBA00022989"/>
    </source>
</evidence>
<evidence type="ECO:0008006" key="8">
    <source>
        <dbReference type="Google" id="ProtNLM"/>
    </source>
</evidence>
<dbReference type="PANTHER" id="PTHR12668">
    <property type="entry name" value="TRANSMEMBRANE PROTEIN 14, 15"/>
    <property type="match status" value="1"/>
</dbReference>
<evidence type="ECO:0000256" key="5">
    <source>
        <dbReference type="SAM" id="Phobius"/>
    </source>
</evidence>
<dbReference type="Pfam" id="PF03647">
    <property type="entry name" value="Tmemb_14"/>
    <property type="match status" value="1"/>
</dbReference>
<feature type="transmembrane region" description="Helical" evidence="5">
    <location>
        <begin position="6"/>
        <end position="25"/>
    </location>
</feature>
<evidence type="ECO:0000256" key="4">
    <source>
        <dbReference type="ARBA" id="ARBA00023136"/>
    </source>
</evidence>
<dbReference type="InterPro" id="IPR005349">
    <property type="entry name" value="TMEM14"/>
</dbReference>
<proteinExistence type="predicted"/>
<protein>
    <recommendedName>
        <fullName evidence="8">Small integral membrane protein</fullName>
    </recommendedName>
</protein>
<dbReference type="Gene3D" id="1.10.10.1740">
    <property type="entry name" value="Transmembrane protein 14-like"/>
    <property type="match status" value="1"/>
</dbReference>
<dbReference type="GO" id="GO:0016020">
    <property type="term" value="C:membrane"/>
    <property type="evidence" value="ECO:0007669"/>
    <property type="project" value="UniProtKB-SubCell"/>
</dbReference>
<keyword evidence="2 5" id="KW-0812">Transmembrane</keyword>
<dbReference type="EMBL" id="MRCE01000023">
    <property type="protein sequence ID" value="OKH35271.1"/>
    <property type="molecule type" value="Genomic_DNA"/>
</dbReference>
<keyword evidence="3 5" id="KW-1133">Transmembrane helix</keyword>
<evidence type="ECO:0000256" key="2">
    <source>
        <dbReference type="ARBA" id="ARBA00022692"/>
    </source>
</evidence>
<dbReference type="PANTHER" id="PTHR12668:SF43">
    <property type="entry name" value="TRANSMEMBRANE PROTEIN 14 HOMOLOG"/>
    <property type="match status" value="1"/>
</dbReference>
<accession>A0A1U7IED5</accession>
<gene>
    <name evidence="6" type="ORF">NIES2119_21125</name>
</gene>
<evidence type="ECO:0000313" key="7">
    <source>
        <dbReference type="Proteomes" id="UP000185860"/>
    </source>
</evidence>
<sequence length="107" mass="11402">MEQTLTWIILGYALIVGMGGVVGYIKAKSTKSLLAGLISGLILLLAWFLAIKTPTVGLGIATLMAAVLLVVFITRFISTKKFMPAGMMMLLNLAAMVAFLVGWLNLA</sequence>
<reference evidence="6 7" key="1">
    <citation type="submission" date="2016-11" db="EMBL/GenBank/DDBJ databases">
        <title>Draft Genome Sequences of Nine Cyanobacterial Strains from Diverse Habitats.</title>
        <authorList>
            <person name="Zhu T."/>
            <person name="Hou S."/>
            <person name="Lu X."/>
            <person name="Hess W.R."/>
        </authorList>
    </citation>
    <scope>NUCLEOTIDE SEQUENCE [LARGE SCALE GENOMIC DNA]</scope>
    <source>
        <strain evidence="6 7">IAM M-71</strain>
    </source>
</reference>
<dbReference type="OrthoDB" id="468294at2"/>